<feature type="transmembrane region" description="Helical" evidence="8">
    <location>
        <begin position="208"/>
        <end position="227"/>
    </location>
</feature>
<gene>
    <name evidence="10" type="ORF">CJ205_04065</name>
</gene>
<dbReference type="Gene3D" id="1.20.1110.10">
    <property type="entry name" value="Calcium-transporting ATPase, transmembrane domain"/>
    <property type="match status" value="1"/>
</dbReference>
<evidence type="ECO:0000313" key="11">
    <source>
        <dbReference type="Proteomes" id="UP000235682"/>
    </source>
</evidence>
<feature type="domain" description="Cation-transporting P-type ATPase C-terminal" evidence="9">
    <location>
        <begin position="99"/>
        <end position="261"/>
    </location>
</feature>
<dbReference type="NCBIfam" id="TIGR01494">
    <property type="entry name" value="ATPase_P-type"/>
    <property type="match status" value="1"/>
</dbReference>
<keyword evidence="5" id="KW-0460">Magnesium</keyword>
<keyword evidence="11" id="KW-1185">Reference proteome</keyword>
<feature type="transmembrane region" description="Helical" evidence="8">
    <location>
        <begin position="141"/>
        <end position="165"/>
    </location>
</feature>
<proteinExistence type="predicted"/>
<dbReference type="GO" id="GO:0015444">
    <property type="term" value="F:P-type magnesium transporter activity"/>
    <property type="evidence" value="ECO:0007669"/>
    <property type="project" value="InterPro"/>
</dbReference>
<dbReference type="GO" id="GO:0005524">
    <property type="term" value="F:ATP binding"/>
    <property type="evidence" value="ECO:0007669"/>
    <property type="project" value="InterPro"/>
</dbReference>
<dbReference type="Proteomes" id="UP000235682">
    <property type="component" value="Unassembled WGS sequence"/>
</dbReference>
<dbReference type="GO" id="GO:0016887">
    <property type="term" value="F:ATP hydrolysis activity"/>
    <property type="evidence" value="ECO:0007669"/>
    <property type="project" value="InterPro"/>
</dbReference>
<dbReference type="InterPro" id="IPR036412">
    <property type="entry name" value="HAD-like_sf"/>
</dbReference>
<comment type="caution">
    <text evidence="10">The sequence shown here is derived from an EMBL/GenBank/DDBJ whole genome shotgun (WGS) entry which is preliminary data.</text>
</comment>
<keyword evidence="2" id="KW-1003">Cell membrane</keyword>
<dbReference type="InterPro" id="IPR001757">
    <property type="entry name" value="P_typ_ATPase"/>
</dbReference>
<evidence type="ECO:0000259" key="9">
    <source>
        <dbReference type="Pfam" id="PF00689"/>
    </source>
</evidence>
<dbReference type="OrthoDB" id="9760364at2"/>
<dbReference type="InterPro" id="IPR023298">
    <property type="entry name" value="ATPase_P-typ_TM_dom_sf"/>
</dbReference>
<dbReference type="SUPFAM" id="SSF56784">
    <property type="entry name" value="HAD-like"/>
    <property type="match status" value="1"/>
</dbReference>
<dbReference type="Gene3D" id="3.40.50.1000">
    <property type="entry name" value="HAD superfamily/HAD-like"/>
    <property type="match status" value="1"/>
</dbReference>
<feature type="transmembrane region" description="Helical" evidence="8">
    <location>
        <begin position="75"/>
        <end position="97"/>
    </location>
</feature>
<accession>A0A2N6SN97</accession>
<keyword evidence="4 8" id="KW-0812">Transmembrane</keyword>
<evidence type="ECO:0000256" key="7">
    <source>
        <dbReference type="ARBA" id="ARBA00023136"/>
    </source>
</evidence>
<dbReference type="PRINTS" id="PR01836">
    <property type="entry name" value="MGATPASE"/>
</dbReference>
<dbReference type="InterPro" id="IPR023214">
    <property type="entry name" value="HAD_sf"/>
</dbReference>
<comment type="subcellular location">
    <subcellularLocation>
        <location evidence="1">Cell membrane</location>
        <topology evidence="1">Multi-pass membrane protein</topology>
    </subcellularLocation>
</comment>
<dbReference type="GO" id="GO:0005886">
    <property type="term" value="C:plasma membrane"/>
    <property type="evidence" value="ECO:0007669"/>
    <property type="project" value="UniProtKB-SubCell"/>
</dbReference>
<keyword evidence="6 8" id="KW-1133">Transmembrane helix</keyword>
<dbReference type="InterPro" id="IPR006068">
    <property type="entry name" value="ATPase_P-typ_cation-transptr_C"/>
</dbReference>
<keyword evidence="3" id="KW-0597">Phosphoprotein</keyword>
<evidence type="ECO:0000256" key="1">
    <source>
        <dbReference type="ARBA" id="ARBA00004651"/>
    </source>
</evidence>
<name>A0A2N6SN97_9LACT</name>
<protein>
    <recommendedName>
        <fullName evidence="9">Cation-transporting P-type ATPase C-terminal domain-containing protein</fullName>
    </recommendedName>
</protein>
<dbReference type="EMBL" id="PNHE01000012">
    <property type="protein sequence ID" value="PMC58522.1"/>
    <property type="molecule type" value="Genomic_DNA"/>
</dbReference>
<evidence type="ECO:0000256" key="2">
    <source>
        <dbReference type="ARBA" id="ARBA00022475"/>
    </source>
</evidence>
<dbReference type="SUPFAM" id="SSF81665">
    <property type="entry name" value="Calcium ATPase, transmembrane domain M"/>
    <property type="match status" value="1"/>
</dbReference>
<dbReference type="InterPro" id="IPR006415">
    <property type="entry name" value="P-type_ATPase_IIIB"/>
</dbReference>
<dbReference type="Pfam" id="PF00689">
    <property type="entry name" value="Cation_ATPase_C"/>
    <property type="match status" value="1"/>
</dbReference>
<organism evidence="10 11">
    <name type="scientific">Dolosicoccus paucivorans</name>
    <dbReference type="NCBI Taxonomy" id="84521"/>
    <lineage>
        <taxon>Bacteria</taxon>
        <taxon>Bacillati</taxon>
        <taxon>Bacillota</taxon>
        <taxon>Bacilli</taxon>
        <taxon>Lactobacillales</taxon>
        <taxon>Aerococcaceae</taxon>
        <taxon>Dolosicoccus</taxon>
    </lineage>
</organism>
<reference evidence="10 11" key="1">
    <citation type="submission" date="2017-09" db="EMBL/GenBank/DDBJ databases">
        <title>Bacterial strain isolated from the female urinary microbiota.</title>
        <authorList>
            <person name="Thomas-White K."/>
            <person name="Kumar N."/>
            <person name="Forster S."/>
            <person name="Putonti C."/>
            <person name="Lawley T."/>
            <person name="Wolfe A.J."/>
        </authorList>
    </citation>
    <scope>NUCLEOTIDE SEQUENCE [LARGE SCALE GENOMIC DNA]</scope>
    <source>
        <strain evidence="10 11">UMB0852</strain>
    </source>
</reference>
<keyword evidence="7 8" id="KW-0472">Membrane</keyword>
<sequence>MQFILLKKQGHLVGYMGDGINDVPSLHEADVAISVDDAVDVAKEAANIVLLKSDLSVVLDGIVEGRRVFANTMKYIFIAVSANFGNMFSMAGASLLLKFLPLLPKQILMTNLLQDLPAMSLASDNADEGWITRPHRFNFKFIIKFMITFGLISSIFDYCMFAVLLHINANEQLFQTVWFTESVISAVMLMIVLRTTLPVVRSKPSKRLLLTSGFIIAFTAALSYLPFNHLLGFIPIPLFMWKYILGVIAIYMIVGELSKRLFYKYNRP</sequence>
<evidence type="ECO:0000256" key="4">
    <source>
        <dbReference type="ARBA" id="ARBA00022692"/>
    </source>
</evidence>
<evidence type="ECO:0000256" key="6">
    <source>
        <dbReference type="ARBA" id="ARBA00022989"/>
    </source>
</evidence>
<dbReference type="AlphaFoldDB" id="A0A2N6SN97"/>
<evidence type="ECO:0000256" key="8">
    <source>
        <dbReference type="SAM" id="Phobius"/>
    </source>
</evidence>
<evidence type="ECO:0000256" key="3">
    <source>
        <dbReference type="ARBA" id="ARBA00022553"/>
    </source>
</evidence>
<feature type="transmembrane region" description="Helical" evidence="8">
    <location>
        <begin position="177"/>
        <end position="196"/>
    </location>
</feature>
<evidence type="ECO:0000256" key="5">
    <source>
        <dbReference type="ARBA" id="ARBA00022842"/>
    </source>
</evidence>
<feature type="transmembrane region" description="Helical" evidence="8">
    <location>
        <begin position="233"/>
        <end position="254"/>
    </location>
</feature>
<dbReference type="PANTHER" id="PTHR42861">
    <property type="entry name" value="CALCIUM-TRANSPORTING ATPASE"/>
    <property type="match status" value="1"/>
</dbReference>
<evidence type="ECO:0000313" key="10">
    <source>
        <dbReference type="EMBL" id="PMC58522.1"/>
    </source>
</evidence>